<gene>
    <name evidence="2" type="ORF">ACFP7A_12325</name>
</gene>
<evidence type="ECO:0000313" key="3">
    <source>
        <dbReference type="Proteomes" id="UP001596267"/>
    </source>
</evidence>
<feature type="compositionally biased region" description="Basic and acidic residues" evidence="1">
    <location>
        <begin position="1"/>
        <end position="32"/>
    </location>
</feature>
<keyword evidence="3" id="KW-1185">Reference proteome</keyword>
<feature type="region of interest" description="Disordered" evidence="1">
    <location>
        <begin position="1"/>
        <end position="49"/>
    </location>
</feature>
<sequence length="49" mass="6078">MDRFKDNNNKKFDDQKKLKNDANRVEFSKQLDEQFDEELEKKNSRDQRN</sequence>
<feature type="compositionally biased region" description="Basic and acidic residues" evidence="1">
    <location>
        <begin position="39"/>
        <end position="49"/>
    </location>
</feature>
<evidence type="ECO:0000256" key="1">
    <source>
        <dbReference type="SAM" id="MobiDB-lite"/>
    </source>
</evidence>
<comment type="caution">
    <text evidence="2">The sequence shown here is derived from an EMBL/GenBank/DDBJ whole genome shotgun (WGS) entry which is preliminary data.</text>
</comment>
<dbReference type="EMBL" id="JBHSTQ010000013">
    <property type="protein sequence ID" value="MFC6387384.1"/>
    <property type="molecule type" value="Genomic_DNA"/>
</dbReference>
<reference evidence="3" key="1">
    <citation type="journal article" date="2019" name="Int. J. Syst. Evol. Microbiol.">
        <title>The Global Catalogue of Microorganisms (GCM) 10K type strain sequencing project: providing services to taxonomists for standard genome sequencing and annotation.</title>
        <authorList>
            <consortium name="The Broad Institute Genomics Platform"/>
            <consortium name="The Broad Institute Genome Sequencing Center for Infectious Disease"/>
            <person name="Wu L."/>
            <person name="Ma J."/>
        </authorList>
    </citation>
    <scope>NUCLEOTIDE SEQUENCE [LARGE SCALE GENOMIC DNA]</scope>
    <source>
        <strain evidence="3">CCUG 42001</strain>
    </source>
</reference>
<protein>
    <recommendedName>
        <fullName evidence="4">YfhD family protein</fullName>
    </recommendedName>
</protein>
<evidence type="ECO:0000313" key="2">
    <source>
        <dbReference type="EMBL" id="MFC6387384.1"/>
    </source>
</evidence>
<dbReference type="Proteomes" id="UP001596267">
    <property type="component" value="Unassembled WGS sequence"/>
</dbReference>
<proteinExistence type="predicted"/>
<name>A0ABW1WGR8_9BACL</name>
<evidence type="ECO:0008006" key="4">
    <source>
        <dbReference type="Google" id="ProtNLM"/>
    </source>
</evidence>
<dbReference type="RefSeq" id="WP_253077083.1">
    <property type="nucleotide sequence ID" value="NZ_JAMXWN010000015.1"/>
</dbReference>
<accession>A0ABW1WGR8</accession>
<organism evidence="2 3">
    <name type="scientific">Sporolactobacillus kofuensis</name>
    <dbReference type="NCBI Taxonomy" id="269672"/>
    <lineage>
        <taxon>Bacteria</taxon>
        <taxon>Bacillati</taxon>
        <taxon>Bacillota</taxon>
        <taxon>Bacilli</taxon>
        <taxon>Bacillales</taxon>
        <taxon>Sporolactobacillaceae</taxon>
        <taxon>Sporolactobacillus</taxon>
    </lineage>
</organism>